<reference evidence="1 2" key="1">
    <citation type="journal article" date="2012" name="Science">
        <title>The Paleozoic origin of enzymatic lignin decomposition reconstructed from 31 fungal genomes.</title>
        <authorList>
            <person name="Floudas D."/>
            <person name="Binder M."/>
            <person name="Riley R."/>
            <person name="Barry K."/>
            <person name="Blanchette R.A."/>
            <person name="Henrissat B."/>
            <person name="Martinez A.T."/>
            <person name="Otillar R."/>
            <person name="Spatafora J.W."/>
            <person name="Yadav J.S."/>
            <person name="Aerts A."/>
            <person name="Benoit I."/>
            <person name="Boyd A."/>
            <person name="Carlson A."/>
            <person name="Copeland A."/>
            <person name="Coutinho P.M."/>
            <person name="de Vries R.P."/>
            <person name="Ferreira P."/>
            <person name="Findley K."/>
            <person name="Foster B."/>
            <person name="Gaskell J."/>
            <person name="Glotzer D."/>
            <person name="Gorecki P."/>
            <person name="Heitman J."/>
            <person name="Hesse C."/>
            <person name="Hori C."/>
            <person name="Igarashi K."/>
            <person name="Jurgens J.A."/>
            <person name="Kallen N."/>
            <person name="Kersten P."/>
            <person name="Kohler A."/>
            <person name="Kuees U."/>
            <person name="Kumar T.K.A."/>
            <person name="Kuo A."/>
            <person name="LaButti K."/>
            <person name="Larrondo L.F."/>
            <person name="Lindquist E."/>
            <person name="Ling A."/>
            <person name="Lombard V."/>
            <person name="Lucas S."/>
            <person name="Lundell T."/>
            <person name="Martin R."/>
            <person name="McLaughlin D.J."/>
            <person name="Morgenstern I."/>
            <person name="Morin E."/>
            <person name="Murat C."/>
            <person name="Nagy L.G."/>
            <person name="Nolan M."/>
            <person name="Ohm R.A."/>
            <person name="Patyshakuliyeva A."/>
            <person name="Rokas A."/>
            <person name="Ruiz-Duenas F.J."/>
            <person name="Sabat G."/>
            <person name="Salamov A."/>
            <person name="Samejima M."/>
            <person name="Schmutz J."/>
            <person name="Slot J.C."/>
            <person name="St John F."/>
            <person name="Stenlid J."/>
            <person name="Sun H."/>
            <person name="Sun S."/>
            <person name="Syed K."/>
            <person name="Tsang A."/>
            <person name="Wiebenga A."/>
            <person name="Young D."/>
            <person name="Pisabarro A."/>
            <person name="Eastwood D.C."/>
            <person name="Martin F."/>
            <person name="Cullen D."/>
            <person name="Grigoriev I.V."/>
            <person name="Hibbett D.S."/>
        </authorList>
    </citation>
    <scope>NUCLEOTIDE SEQUENCE</scope>
    <source>
        <strain evidence="2">FP-58527</strain>
    </source>
</reference>
<dbReference type="InParanoid" id="S8EK75"/>
<gene>
    <name evidence="1" type="ORF">FOMPIDRAFT_1113358</name>
</gene>
<dbReference type="EMBL" id="KE504126">
    <property type="protein sequence ID" value="EPT04643.1"/>
    <property type="molecule type" value="Genomic_DNA"/>
</dbReference>
<dbReference type="AlphaFoldDB" id="S8EK75"/>
<proteinExistence type="predicted"/>
<evidence type="ECO:0008006" key="3">
    <source>
        <dbReference type="Google" id="ProtNLM"/>
    </source>
</evidence>
<dbReference type="STRING" id="743788.S8EK75"/>
<dbReference type="HOGENOM" id="CLU_180244_0_0_1"/>
<dbReference type="Proteomes" id="UP000015241">
    <property type="component" value="Unassembled WGS sequence"/>
</dbReference>
<protein>
    <recommendedName>
        <fullName evidence="3">F-box domain-containing protein</fullName>
    </recommendedName>
</protein>
<name>S8EK75_FOMSC</name>
<dbReference type="OrthoDB" id="2322499at2759"/>
<evidence type="ECO:0000313" key="1">
    <source>
        <dbReference type="EMBL" id="EPT04643.1"/>
    </source>
</evidence>
<feature type="non-terminal residue" evidence="1">
    <location>
        <position position="1"/>
    </location>
</feature>
<organism evidence="1 2">
    <name type="scientific">Fomitopsis schrenkii</name>
    <name type="common">Brown rot fungus</name>
    <dbReference type="NCBI Taxonomy" id="2126942"/>
    <lineage>
        <taxon>Eukaryota</taxon>
        <taxon>Fungi</taxon>
        <taxon>Dikarya</taxon>
        <taxon>Basidiomycota</taxon>
        <taxon>Agaricomycotina</taxon>
        <taxon>Agaricomycetes</taxon>
        <taxon>Polyporales</taxon>
        <taxon>Fomitopsis</taxon>
    </lineage>
</organism>
<accession>S8EK75</accession>
<evidence type="ECO:0000313" key="2">
    <source>
        <dbReference type="Proteomes" id="UP000015241"/>
    </source>
</evidence>
<sequence length="87" mass="9870">LEPRDLLNLARTTKPFRQILMSRSSANLWKAARVNIPGLPSCPPHSSEPAYADLCFSSHCHNCLKPGIQNVLWELFRRYCASCTKEL</sequence>
<keyword evidence="2" id="KW-1185">Reference proteome</keyword>